<dbReference type="Proteomes" id="UP001250932">
    <property type="component" value="Unassembled WGS sequence"/>
</dbReference>
<gene>
    <name evidence="1" type="ORF">PPG34_00680</name>
</gene>
<dbReference type="RefSeq" id="WP_313831200.1">
    <property type="nucleotide sequence ID" value="NZ_JAQOUE010000001.1"/>
</dbReference>
<evidence type="ECO:0000313" key="2">
    <source>
        <dbReference type="Proteomes" id="UP001250932"/>
    </source>
</evidence>
<sequence length="97" mass="10885">MRLEADVHVCHAKGCGTPIPSRLLMCRPHWALVPPPLKRRVLEAFTPGQERGQVRPSQEWTQAAMAAIKAVALTERHQAEQTAVPVSDEMPVEVWWP</sequence>
<evidence type="ECO:0000313" key="1">
    <source>
        <dbReference type="EMBL" id="MDT7040841.1"/>
    </source>
</evidence>
<name>A0ABU3K390_9BACT</name>
<protein>
    <submittedName>
        <fullName evidence="1">Uncharacterized protein</fullName>
    </submittedName>
</protein>
<keyword evidence="2" id="KW-1185">Reference proteome</keyword>
<proteinExistence type="predicted"/>
<organism evidence="1 2">
    <name type="scientific">Candidatus Nitronereus thalassa</name>
    <dbReference type="NCBI Taxonomy" id="3020898"/>
    <lineage>
        <taxon>Bacteria</taxon>
        <taxon>Pseudomonadati</taxon>
        <taxon>Nitrospirota</taxon>
        <taxon>Nitrospiria</taxon>
        <taxon>Nitrospirales</taxon>
        <taxon>Nitrospiraceae</taxon>
        <taxon>Candidatus Nitronereus</taxon>
    </lineage>
</organism>
<dbReference type="EMBL" id="JAQOUE010000001">
    <property type="protein sequence ID" value="MDT7040841.1"/>
    <property type="molecule type" value="Genomic_DNA"/>
</dbReference>
<comment type="caution">
    <text evidence="1">The sequence shown here is derived from an EMBL/GenBank/DDBJ whole genome shotgun (WGS) entry which is preliminary data.</text>
</comment>
<reference evidence="1 2" key="1">
    <citation type="journal article" date="2023" name="ISME J.">
        <title>Cultivation and genomic characterization of novel and ubiquitous marine nitrite-oxidizing bacteria from the Nitrospirales.</title>
        <authorList>
            <person name="Mueller A.J."/>
            <person name="Daebeler A."/>
            <person name="Herbold C.W."/>
            <person name="Kirkegaard R.H."/>
            <person name="Daims H."/>
        </authorList>
    </citation>
    <scope>NUCLEOTIDE SEQUENCE [LARGE SCALE GENOMIC DNA]</scope>
    <source>
        <strain evidence="1 2">EB</strain>
    </source>
</reference>
<accession>A0ABU3K390</accession>